<dbReference type="GO" id="GO:0016740">
    <property type="term" value="F:transferase activity"/>
    <property type="evidence" value="ECO:0007669"/>
    <property type="project" value="UniProtKB-KW"/>
</dbReference>
<dbReference type="EMBL" id="PENI01000007">
    <property type="protein sequence ID" value="RMB85275.1"/>
    <property type="molecule type" value="Genomic_DNA"/>
</dbReference>
<evidence type="ECO:0000313" key="2">
    <source>
        <dbReference type="Proteomes" id="UP000270471"/>
    </source>
</evidence>
<gene>
    <name evidence="1" type="ORF">CTZ28_14090</name>
</gene>
<keyword evidence="2" id="KW-1185">Reference proteome</keyword>
<keyword evidence="1" id="KW-0396">Initiation factor</keyword>
<accession>A0A3M0I8V5</accession>
<comment type="caution">
    <text evidence="1">The sequence shown here is derived from an EMBL/GenBank/DDBJ whole genome shotgun (WGS) entry which is preliminary data.</text>
</comment>
<sequence>MIHTLGEPRAVPAEVRGYLEELVRRTSAVCGPRLVSVVGVGSLALGDYRHGRSDLDITVVVDPALPRPALHDLAETLAHPRLPCPAAGLELVVYAADAAARPSGAAGYLLDLNTGALLPDRAAFDTTGSPSFWYVIDRSVAHQCGIPLFGRPAREAIAAPPPAELLTAIRASLREHSDGEGHLADNRVLNGCRSVVFCRTGRWSAKRAAAHEIAAAEADFRPLVEAAVRSFERPRASAEPLPGAAVRAFLGWARERVDGTARAAGN</sequence>
<dbReference type="SUPFAM" id="SSF81301">
    <property type="entry name" value="Nucleotidyltransferase"/>
    <property type="match status" value="1"/>
</dbReference>
<dbReference type="AlphaFoldDB" id="A0A3M0I8V5"/>
<dbReference type="RefSeq" id="WP_121889715.1">
    <property type="nucleotide sequence ID" value="NZ_PENI01000007.1"/>
</dbReference>
<proteinExistence type="predicted"/>
<evidence type="ECO:0000313" key="1">
    <source>
        <dbReference type="EMBL" id="RMB85275.1"/>
    </source>
</evidence>
<dbReference type="Proteomes" id="UP000270471">
    <property type="component" value="Unassembled WGS sequence"/>
</dbReference>
<dbReference type="OrthoDB" id="7058480at2"/>
<protein>
    <submittedName>
        <fullName evidence="1">Translation initiation factor 2</fullName>
    </submittedName>
</protein>
<name>A0A3M0I8V5_9ACTN</name>
<dbReference type="GO" id="GO:0003743">
    <property type="term" value="F:translation initiation factor activity"/>
    <property type="evidence" value="ECO:0007669"/>
    <property type="project" value="UniProtKB-KW"/>
</dbReference>
<dbReference type="InterPro" id="IPR043519">
    <property type="entry name" value="NT_sf"/>
</dbReference>
<reference evidence="1 2" key="1">
    <citation type="submission" date="2017-11" db="EMBL/GenBank/DDBJ databases">
        <title>Draft genome of actinobacteria isolated from guarana (Paullinia cupana (Mart.) Ducke.</title>
        <authorList>
            <person name="Siqueira K.A."/>
            <person name="Liotti R.G."/>
            <person name="Mendes T.A.O."/>
            <person name="Soares M.A."/>
        </authorList>
    </citation>
    <scope>NUCLEOTIDE SEQUENCE [LARGE SCALE GENOMIC DNA]</scope>
    <source>
        <strain evidence="1 2">193</strain>
    </source>
</reference>
<organism evidence="1 2">
    <name type="scientific">Streptomyces shenzhenensis</name>
    <dbReference type="NCBI Taxonomy" id="943815"/>
    <lineage>
        <taxon>Bacteria</taxon>
        <taxon>Bacillati</taxon>
        <taxon>Actinomycetota</taxon>
        <taxon>Actinomycetes</taxon>
        <taxon>Kitasatosporales</taxon>
        <taxon>Streptomycetaceae</taxon>
        <taxon>Streptomyces</taxon>
    </lineage>
</organism>
<keyword evidence="1" id="KW-0648">Protein biosynthesis</keyword>